<dbReference type="NCBIfam" id="NF001325">
    <property type="entry name" value="PRK00259.1-3"/>
    <property type="match status" value="1"/>
</dbReference>
<comment type="function">
    <text evidence="5">Plays a role in cell envelope biogenesis, maintenance of cell envelope integrity and membrane homeostasis.</text>
</comment>
<evidence type="ECO:0000256" key="5">
    <source>
        <dbReference type="HAMAP-Rule" id="MF_00189"/>
    </source>
</evidence>
<feature type="transmembrane region" description="Helical" evidence="5">
    <location>
        <begin position="136"/>
        <end position="153"/>
    </location>
</feature>
<proteinExistence type="inferred from homology"/>
<keyword evidence="1 5" id="KW-1003">Cell membrane</keyword>
<sequence>MKQFIDFLPLLVFFIVYKIDPRTVSLAGHEFEFGGIFSATMVLIVASVIVYGLLYLKQKSLEKSQLITLVAVLLFGSLTLAFHEEAYLKWKAPIVNWIFGVAFLASQFIGQKPLIRRMLDHAMSLPDAIWTRLNTSWAIFFILLGAANLYVAFTFETIWVDFKVFGSLGLTFAFVIIQFLFLARYIKQEDTDKTT</sequence>
<dbReference type="Pfam" id="PF04279">
    <property type="entry name" value="IspA"/>
    <property type="match status" value="1"/>
</dbReference>
<comment type="caution">
    <text evidence="6">The sequence shown here is derived from an EMBL/GenBank/DDBJ whole genome shotgun (WGS) entry which is preliminary data.</text>
</comment>
<dbReference type="PANTHER" id="PTHR36917:SF1">
    <property type="entry name" value="INNER MEMBRANE-SPANNING PROTEIN YCIB"/>
    <property type="match status" value="1"/>
</dbReference>
<dbReference type="InterPro" id="IPR006008">
    <property type="entry name" value="YciB"/>
</dbReference>
<evidence type="ECO:0000256" key="3">
    <source>
        <dbReference type="ARBA" id="ARBA00022989"/>
    </source>
</evidence>
<keyword evidence="7" id="KW-1185">Reference proteome</keyword>
<feature type="transmembrane region" description="Helical" evidence="5">
    <location>
        <begin position="66"/>
        <end position="82"/>
    </location>
</feature>
<accession>A0ABP8V877</accession>
<keyword evidence="5" id="KW-0997">Cell inner membrane</keyword>
<keyword evidence="3 5" id="KW-1133">Transmembrane helix</keyword>
<name>A0ABP8V877_9GAMM</name>
<dbReference type="PANTHER" id="PTHR36917">
    <property type="entry name" value="INTRACELLULAR SEPTATION PROTEIN A-RELATED"/>
    <property type="match status" value="1"/>
</dbReference>
<feature type="transmembrane region" description="Helical" evidence="5">
    <location>
        <begin position="165"/>
        <end position="186"/>
    </location>
</feature>
<evidence type="ECO:0000313" key="6">
    <source>
        <dbReference type="EMBL" id="GAA4652092.1"/>
    </source>
</evidence>
<gene>
    <name evidence="5" type="primary">yciB</name>
    <name evidence="6" type="ORF">GCM10023116_43760</name>
</gene>
<evidence type="ECO:0000256" key="4">
    <source>
        <dbReference type="ARBA" id="ARBA00023136"/>
    </source>
</evidence>
<keyword evidence="4 5" id="KW-0472">Membrane</keyword>
<evidence type="ECO:0000256" key="2">
    <source>
        <dbReference type="ARBA" id="ARBA00022692"/>
    </source>
</evidence>
<dbReference type="Proteomes" id="UP001500604">
    <property type="component" value="Unassembled WGS sequence"/>
</dbReference>
<dbReference type="RefSeq" id="WP_345198593.1">
    <property type="nucleotide sequence ID" value="NZ_BAABFL010000469.1"/>
</dbReference>
<organism evidence="6 7">
    <name type="scientific">Kistimonas scapharcae</name>
    <dbReference type="NCBI Taxonomy" id="1036133"/>
    <lineage>
        <taxon>Bacteria</taxon>
        <taxon>Pseudomonadati</taxon>
        <taxon>Pseudomonadota</taxon>
        <taxon>Gammaproteobacteria</taxon>
        <taxon>Oceanospirillales</taxon>
        <taxon>Endozoicomonadaceae</taxon>
        <taxon>Kistimonas</taxon>
    </lineage>
</organism>
<dbReference type="HAMAP" id="MF_00189">
    <property type="entry name" value="YciB"/>
    <property type="match status" value="1"/>
</dbReference>
<comment type="similarity">
    <text evidence="5">Belongs to the YciB family.</text>
</comment>
<keyword evidence="2 5" id="KW-0812">Transmembrane</keyword>
<evidence type="ECO:0000256" key="1">
    <source>
        <dbReference type="ARBA" id="ARBA00022475"/>
    </source>
</evidence>
<feature type="transmembrane region" description="Helical" evidence="5">
    <location>
        <begin position="34"/>
        <end position="54"/>
    </location>
</feature>
<reference evidence="7" key="1">
    <citation type="journal article" date="2019" name="Int. J. Syst. Evol. Microbiol.">
        <title>The Global Catalogue of Microorganisms (GCM) 10K type strain sequencing project: providing services to taxonomists for standard genome sequencing and annotation.</title>
        <authorList>
            <consortium name="The Broad Institute Genomics Platform"/>
            <consortium name="The Broad Institute Genome Sequencing Center for Infectious Disease"/>
            <person name="Wu L."/>
            <person name="Ma J."/>
        </authorList>
    </citation>
    <scope>NUCLEOTIDE SEQUENCE [LARGE SCALE GENOMIC DNA]</scope>
    <source>
        <strain evidence="7">JCM 17805</strain>
    </source>
</reference>
<feature type="transmembrane region" description="Helical" evidence="5">
    <location>
        <begin position="94"/>
        <end position="115"/>
    </location>
</feature>
<protein>
    <recommendedName>
        <fullName evidence="5">Inner membrane-spanning protein YciB</fullName>
    </recommendedName>
</protein>
<evidence type="ECO:0000313" key="7">
    <source>
        <dbReference type="Proteomes" id="UP001500604"/>
    </source>
</evidence>
<dbReference type="EMBL" id="BAABFL010000469">
    <property type="protein sequence ID" value="GAA4652092.1"/>
    <property type="molecule type" value="Genomic_DNA"/>
</dbReference>
<dbReference type="NCBIfam" id="TIGR00997">
    <property type="entry name" value="ispZ"/>
    <property type="match status" value="1"/>
</dbReference>
<comment type="subcellular location">
    <subcellularLocation>
        <location evidence="5">Cell inner membrane</location>
        <topology evidence="5">Multi-pass membrane protein</topology>
    </subcellularLocation>
</comment>